<proteinExistence type="predicted"/>
<organism evidence="2 3">
    <name type="scientific">Diaporthe vaccinii</name>
    <dbReference type="NCBI Taxonomy" id="105482"/>
    <lineage>
        <taxon>Eukaryota</taxon>
        <taxon>Fungi</taxon>
        <taxon>Dikarya</taxon>
        <taxon>Ascomycota</taxon>
        <taxon>Pezizomycotina</taxon>
        <taxon>Sordariomycetes</taxon>
        <taxon>Sordariomycetidae</taxon>
        <taxon>Diaporthales</taxon>
        <taxon>Diaporthaceae</taxon>
        <taxon>Diaporthe</taxon>
        <taxon>Diaporthe eres species complex</taxon>
    </lineage>
</organism>
<reference evidence="2 3" key="1">
    <citation type="submission" date="2024-03" db="EMBL/GenBank/DDBJ databases">
        <title>A high-quality draft genome sequence of Diaporthe vaccinii, a causative agent of upright dieback and viscid rot disease in cranberry plants.</title>
        <authorList>
            <person name="Sarrasin M."/>
            <person name="Lang B.F."/>
            <person name="Burger G."/>
        </authorList>
    </citation>
    <scope>NUCLEOTIDE SEQUENCE [LARGE SCALE GENOMIC DNA]</scope>
    <source>
        <strain evidence="2 3">IS7</strain>
    </source>
</reference>
<protein>
    <submittedName>
        <fullName evidence="2">Uncharacterized protein</fullName>
    </submittedName>
</protein>
<sequence>MRDDSILCSFVCLCRSAPGRFSHGQHPSCQISWPTDSQVYICLVVQGGGVGIPADRLVLGGLKLLDLLRGQGKVVDLGVLPDPLGRDALRQGDVALVQGPADEHLGLGLAVLVGQLLEHRLAPALAAHQGAVGLDGDAPLLAPLGDVVAGAPGVDLPLADAQHAALARAAPLGLKLLDVLLELVEVVHAVVGDADVADLALLDALDQAAPRLLARLGAAVGGVQEHQVDVVEPSDLEGLVDLGLGVLVGQGPARHLGGEEDLVARGCGRDLADGGTTTGLIFVDSRRVDLLGPGKQGVSEPRARDSLVRGQRTCR</sequence>
<comment type="caution">
    <text evidence="2">The sequence shown here is derived from an EMBL/GenBank/DDBJ whole genome shotgun (WGS) entry which is preliminary data.</text>
</comment>
<name>A0ABR4EF16_9PEZI</name>
<evidence type="ECO:0000256" key="1">
    <source>
        <dbReference type="SAM" id="MobiDB-lite"/>
    </source>
</evidence>
<keyword evidence="3" id="KW-1185">Reference proteome</keyword>
<gene>
    <name evidence="2" type="ORF">FJTKL_12151</name>
</gene>
<dbReference type="EMBL" id="JBAWTH010000061">
    <property type="protein sequence ID" value="KAL2281045.1"/>
    <property type="molecule type" value="Genomic_DNA"/>
</dbReference>
<accession>A0ABR4EF16</accession>
<dbReference type="Proteomes" id="UP001600888">
    <property type="component" value="Unassembled WGS sequence"/>
</dbReference>
<evidence type="ECO:0000313" key="2">
    <source>
        <dbReference type="EMBL" id="KAL2281045.1"/>
    </source>
</evidence>
<feature type="region of interest" description="Disordered" evidence="1">
    <location>
        <begin position="293"/>
        <end position="315"/>
    </location>
</feature>
<evidence type="ECO:0000313" key="3">
    <source>
        <dbReference type="Proteomes" id="UP001600888"/>
    </source>
</evidence>